<accession>A0A9W9DWJ8</accession>
<dbReference type="EMBL" id="JAOTPV010000014">
    <property type="protein sequence ID" value="KAJ4475792.1"/>
    <property type="molecule type" value="Genomic_DNA"/>
</dbReference>
<dbReference type="Proteomes" id="UP001150266">
    <property type="component" value="Unassembled WGS sequence"/>
</dbReference>
<evidence type="ECO:0000313" key="2">
    <source>
        <dbReference type="EMBL" id="KAJ4475792.1"/>
    </source>
</evidence>
<name>A0A9W9DWJ8_9AGAR</name>
<keyword evidence="1" id="KW-0732">Signal</keyword>
<dbReference type="AlphaFoldDB" id="A0A9W9DWJ8"/>
<gene>
    <name evidence="3" type="ORF">J3R30DRAFT_3280941</name>
    <name evidence="2" type="ORF">J3R30DRAFT_3294538</name>
</gene>
<organism evidence="3 4">
    <name type="scientific">Lentinula aciculospora</name>
    <dbReference type="NCBI Taxonomy" id="153920"/>
    <lineage>
        <taxon>Eukaryota</taxon>
        <taxon>Fungi</taxon>
        <taxon>Dikarya</taxon>
        <taxon>Basidiomycota</taxon>
        <taxon>Agaricomycotina</taxon>
        <taxon>Agaricomycetes</taxon>
        <taxon>Agaricomycetidae</taxon>
        <taxon>Agaricales</taxon>
        <taxon>Marasmiineae</taxon>
        <taxon>Omphalotaceae</taxon>
        <taxon>Lentinula</taxon>
    </lineage>
</organism>
<reference evidence="3" key="1">
    <citation type="submission" date="2022-08" db="EMBL/GenBank/DDBJ databases">
        <title>A Global Phylogenomic Analysis of the Shiitake Genus Lentinula.</title>
        <authorList>
            <consortium name="DOE Joint Genome Institute"/>
            <person name="Sierra-Patev S."/>
            <person name="Min B."/>
            <person name="Naranjo-Ortiz M."/>
            <person name="Looney B."/>
            <person name="Konkel Z."/>
            <person name="Slot J.C."/>
            <person name="Sakamoto Y."/>
            <person name="Steenwyk J.L."/>
            <person name="Rokas A."/>
            <person name="Carro J."/>
            <person name="Camarero S."/>
            <person name="Ferreira P."/>
            <person name="Molpeceres G."/>
            <person name="Ruiz-Duenas F.J."/>
            <person name="Serrano A."/>
            <person name="Henrissat B."/>
            <person name="Drula E."/>
            <person name="Hughes K.W."/>
            <person name="Mata J.L."/>
            <person name="Ishikawa N.K."/>
            <person name="Vargas-Isla R."/>
            <person name="Ushijima S."/>
            <person name="Smith C.A."/>
            <person name="Ahrendt S."/>
            <person name="Andreopoulos W."/>
            <person name="He G."/>
            <person name="Labutti K."/>
            <person name="Lipzen A."/>
            <person name="Ng V."/>
            <person name="Riley R."/>
            <person name="Sandor L."/>
            <person name="Barry K."/>
            <person name="Martinez A.T."/>
            <person name="Xiao Y."/>
            <person name="Gibbons J.G."/>
            <person name="Terashima K."/>
            <person name="Grigoriev I.V."/>
            <person name="Hibbett D.S."/>
        </authorList>
    </citation>
    <scope>NUCLEOTIDE SEQUENCE</scope>
    <source>
        <strain evidence="3">JLM2183</strain>
    </source>
</reference>
<dbReference type="OrthoDB" id="20900at2759"/>
<evidence type="ECO:0000313" key="3">
    <source>
        <dbReference type="EMBL" id="KAJ4488558.1"/>
    </source>
</evidence>
<keyword evidence="4" id="KW-1185">Reference proteome</keyword>
<dbReference type="EMBL" id="JAOTPV010000002">
    <property type="protein sequence ID" value="KAJ4488558.1"/>
    <property type="molecule type" value="Genomic_DNA"/>
</dbReference>
<sequence length="83" mass="9181">MNHHDCPLHSMTSRVILAIFLRLPQMMQATLSLHPQVYYTLLCKIQDPVIQLGSGTTSAMSQTLNLILNATLSTDIDQIVSVS</sequence>
<evidence type="ECO:0000256" key="1">
    <source>
        <dbReference type="SAM" id="SignalP"/>
    </source>
</evidence>
<feature type="chain" id="PRO_5041155130" evidence="1">
    <location>
        <begin position="30"/>
        <end position="83"/>
    </location>
</feature>
<comment type="caution">
    <text evidence="3">The sequence shown here is derived from an EMBL/GenBank/DDBJ whole genome shotgun (WGS) entry which is preliminary data.</text>
</comment>
<proteinExistence type="predicted"/>
<evidence type="ECO:0000313" key="4">
    <source>
        <dbReference type="Proteomes" id="UP001150266"/>
    </source>
</evidence>
<feature type="signal peptide" evidence="1">
    <location>
        <begin position="1"/>
        <end position="29"/>
    </location>
</feature>
<protein>
    <submittedName>
        <fullName evidence="3">Uncharacterized protein</fullName>
    </submittedName>
</protein>